<feature type="transmembrane region" description="Helical" evidence="1">
    <location>
        <begin position="117"/>
        <end position="137"/>
    </location>
</feature>
<gene>
    <name evidence="2" type="ORF">EDD63_11245</name>
</gene>
<dbReference type="AlphaFoldDB" id="A0A4R7ZRL7"/>
<organism evidence="2 3">
    <name type="scientific">Breznakia blatticola</name>
    <dbReference type="NCBI Taxonomy" id="1754012"/>
    <lineage>
        <taxon>Bacteria</taxon>
        <taxon>Bacillati</taxon>
        <taxon>Bacillota</taxon>
        <taxon>Erysipelotrichia</taxon>
        <taxon>Erysipelotrichales</taxon>
        <taxon>Erysipelotrichaceae</taxon>
        <taxon>Breznakia</taxon>
    </lineage>
</organism>
<keyword evidence="1" id="KW-0812">Transmembrane</keyword>
<evidence type="ECO:0000256" key="1">
    <source>
        <dbReference type="SAM" id="Phobius"/>
    </source>
</evidence>
<keyword evidence="1" id="KW-0472">Membrane</keyword>
<dbReference type="OrthoDB" id="1649292at2"/>
<dbReference type="EMBL" id="SODD01000012">
    <property type="protein sequence ID" value="TDW20579.1"/>
    <property type="molecule type" value="Genomic_DNA"/>
</dbReference>
<comment type="caution">
    <text evidence="2">The sequence shown here is derived from an EMBL/GenBank/DDBJ whole genome shotgun (WGS) entry which is preliminary data.</text>
</comment>
<evidence type="ECO:0000313" key="3">
    <source>
        <dbReference type="Proteomes" id="UP000294743"/>
    </source>
</evidence>
<sequence length="172" mass="19760">MAKEIVLNGKNIYYDKHNRAIYYNKRKQTGYVIPSDATQRYQVLSYRYAIALVAFIFCELLFNLNHWMSLLIAALSFVYMEWHYRKLLARFTQIKSFNPSAARASTNEAKKIEKGGLILRICLYVALSVLLVANVIIENYIETNLLIALASFAVALLSGYMAIRYVIALTKE</sequence>
<dbReference type="RefSeq" id="WP_134169136.1">
    <property type="nucleotide sequence ID" value="NZ_SODD01000012.1"/>
</dbReference>
<reference evidence="2 3" key="1">
    <citation type="submission" date="2019-03" db="EMBL/GenBank/DDBJ databases">
        <title>Genomic Encyclopedia of Type Strains, Phase IV (KMG-IV): sequencing the most valuable type-strain genomes for metagenomic binning, comparative biology and taxonomic classification.</title>
        <authorList>
            <person name="Goeker M."/>
        </authorList>
    </citation>
    <scope>NUCLEOTIDE SEQUENCE [LARGE SCALE GENOMIC DNA]</scope>
    <source>
        <strain evidence="2 3">DSM 28867</strain>
    </source>
</reference>
<feature type="transmembrane region" description="Helical" evidence="1">
    <location>
        <begin position="143"/>
        <end position="167"/>
    </location>
</feature>
<name>A0A4R7ZRL7_9FIRM</name>
<keyword evidence="1" id="KW-1133">Transmembrane helix</keyword>
<feature type="transmembrane region" description="Helical" evidence="1">
    <location>
        <begin position="44"/>
        <end position="62"/>
    </location>
</feature>
<dbReference type="Proteomes" id="UP000294743">
    <property type="component" value="Unassembled WGS sequence"/>
</dbReference>
<evidence type="ECO:0000313" key="2">
    <source>
        <dbReference type="EMBL" id="TDW20579.1"/>
    </source>
</evidence>
<keyword evidence="3" id="KW-1185">Reference proteome</keyword>
<protein>
    <submittedName>
        <fullName evidence="2">Uncharacterized protein</fullName>
    </submittedName>
</protein>
<accession>A0A4R7ZRL7</accession>
<proteinExistence type="predicted"/>